<evidence type="ECO:0000313" key="1">
    <source>
        <dbReference type="EMBL" id="CAK9173622.1"/>
    </source>
</evidence>
<dbReference type="Proteomes" id="UP001642360">
    <property type="component" value="Unassembled WGS sequence"/>
</dbReference>
<comment type="caution">
    <text evidence="1">The sequence shown here is derived from an EMBL/GenBank/DDBJ whole genome shotgun (WGS) entry which is preliminary data.</text>
</comment>
<gene>
    <name evidence="1" type="ORF">ILEXP_LOCUS43359</name>
</gene>
<reference evidence="1 2" key="1">
    <citation type="submission" date="2024-02" db="EMBL/GenBank/DDBJ databases">
        <authorList>
            <person name="Vignale AGUSTIN F."/>
            <person name="Sosa J E."/>
            <person name="Modenutti C."/>
        </authorList>
    </citation>
    <scope>NUCLEOTIDE SEQUENCE [LARGE SCALE GENOMIC DNA]</scope>
</reference>
<dbReference type="PANTHER" id="PTHR21022:SF31">
    <property type="entry name" value="AROGENATE DEHYDRATASE"/>
    <property type="match status" value="1"/>
</dbReference>
<dbReference type="PANTHER" id="PTHR21022">
    <property type="entry name" value="PREPHENATE DEHYDRATASE P PROTEIN"/>
    <property type="match status" value="1"/>
</dbReference>
<accession>A0ABC8TXK4</accession>
<evidence type="ECO:0000313" key="2">
    <source>
        <dbReference type="Proteomes" id="UP001642360"/>
    </source>
</evidence>
<sequence length="114" mass="12101">MVASSFSHDKSAMAANFVAIVENIESGADNITAVNGDKTLDLVPIENLPKPLTITVLSPALMHGAQLRVANQGVPGAYSEAIAGKAYPKCEAIPCDKLHFKQWSSESLTTQFSL</sequence>
<name>A0ABC8TXK4_9AQUA</name>
<dbReference type="AlphaFoldDB" id="A0ABC8TXK4"/>
<organism evidence="1 2">
    <name type="scientific">Ilex paraguariensis</name>
    <name type="common">yerba mate</name>
    <dbReference type="NCBI Taxonomy" id="185542"/>
    <lineage>
        <taxon>Eukaryota</taxon>
        <taxon>Viridiplantae</taxon>
        <taxon>Streptophyta</taxon>
        <taxon>Embryophyta</taxon>
        <taxon>Tracheophyta</taxon>
        <taxon>Spermatophyta</taxon>
        <taxon>Magnoliopsida</taxon>
        <taxon>eudicotyledons</taxon>
        <taxon>Gunneridae</taxon>
        <taxon>Pentapetalae</taxon>
        <taxon>asterids</taxon>
        <taxon>campanulids</taxon>
        <taxon>Aquifoliales</taxon>
        <taxon>Aquifoliaceae</taxon>
        <taxon>Ilex</taxon>
    </lineage>
</organism>
<protein>
    <submittedName>
        <fullName evidence="1">Uncharacterized protein</fullName>
    </submittedName>
</protein>
<keyword evidence="2" id="KW-1185">Reference proteome</keyword>
<dbReference type="EMBL" id="CAUOFW020006170">
    <property type="protein sequence ID" value="CAK9173622.1"/>
    <property type="molecule type" value="Genomic_DNA"/>
</dbReference>
<proteinExistence type="predicted"/>